<evidence type="ECO:0000256" key="1">
    <source>
        <dbReference type="SAM" id="MobiDB-lite"/>
    </source>
</evidence>
<dbReference type="PANTHER" id="PTHR36398">
    <property type="entry name" value="PLASMA MEMBRANE FUSION PROTEIN"/>
    <property type="match status" value="1"/>
</dbReference>
<protein>
    <submittedName>
        <fullName evidence="2">Uncharacterized protein</fullName>
    </submittedName>
</protein>
<evidence type="ECO:0000313" key="3">
    <source>
        <dbReference type="Proteomes" id="UP000685013"/>
    </source>
</evidence>
<sequence>MVPLGEFEASSKRNGGFAPRGNWLRERKKREIVDDDCCLMGRRRSAPPMKKLRQRSDSALSRFQPPSHDQNNDPFQERQLQRRQFPITTSRRGLTMISFLAAMPSLFLPAPAAALNLGISGTKDCLKEQ</sequence>
<comment type="caution">
    <text evidence="2">The sequence shown here is derived from an EMBL/GenBank/DDBJ whole genome shotgun (WGS) entry which is preliminary data.</text>
</comment>
<dbReference type="EMBL" id="JAGKQH010000012">
    <property type="protein sequence ID" value="KAG6585599.1"/>
    <property type="molecule type" value="Genomic_DNA"/>
</dbReference>
<organism evidence="2 3">
    <name type="scientific">Cucurbita argyrosperma subsp. sororia</name>
    <dbReference type="NCBI Taxonomy" id="37648"/>
    <lineage>
        <taxon>Eukaryota</taxon>
        <taxon>Viridiplantae</taxon>
        <taxon>Streptophyta</taxon>
        <taxon>Embryophyta</taxon>
        <taxon>Tracheophyta</taxon>
        <taxon>Spermatophyta</taxon>
        <taxon>Magnoliopsida</taxon>
        <taxon>eudicotyledons</taxon>
        <taxon>Gunneridae</taxon>
        <taxon>Pentapetalae</taxon>
        <taxon>rosids</taxon>
        <taxon>fabids</taxon>
        <taxon>Cucurbitales</taxon>
        <taxon>Cucurbitaceae</taxon>
        <taxon>Cucurbiteae</taxon>
        <taxon>Cucurbita</taxon>
    </lineage>
</organism>
<gene>
    <name evidence="2" type="ORF">SDJN03_18332</name>
</gene>
<proteinExistence type="predicted"/>
<feature type="compositionally biased region" description="Basic residues" evidence="1">
    <location>
        <begin position="42"/>
        <end position="53"/>
    </location>
</feature>
<feature type="non-terminal residue" evidence="2">
    <location>
        <position position="1"/>
    </location>
</feature>
<feature type="region of interest" description="Disordered" evidence="1">
    <location>
        <begin position="42"/>
        <end position="83"/>
    </location>
</feature>
<feature type="region of interest" description="Disordered" evidence="1">
    <location>
        <begin position="1"/>
        <end position="25"/>
    </location>
</feature>
<reference evidence="2 3" key="1">
    <citation type="journal article" date="2021" name="Hortic Res">
        <title>The domestication of Cucurbita argyrosperma as revealed by the genome of its wild relative.</title>
        <authorList>
            <person name="Barrera-Redondo J."/>
            <person name="Sanchez-de la Vega G."/>
            <person name="Aguirre-Liguori J.A."/>
            <person name="Castellanos-Morales G."/>
            <person name="Gutierrez-Guerrero Y.T."/>
            <person name="Aguirre-Dugua X."/>
            <person name="Aguirre-Planter E."/>
            <person name="Tenaillon M.I."/>
            <person name="Lira-Saade R."/>
            <person name="Eguiarte L.E."/>
        </authorList>
    </citation>
    <scope>NUCLEOTIDE SEQUENCE [LARGE SCALE GENOMIC DNA]</scope>
    <source>
        <strain evidence="2">JBR-2021</strain>
    </source>
</reference>
<evidence type="ECO:0000313" key="2">
    <source>
        <dbReference type="EMBL" id="KAG6585599.1"/>
    </source>
</evidence>
<dbReference type="AlphaFoldDB" id="A0AAV6MS81"/>
<dbReference type="PANTHER" id="PTHR36398:SF1">
    <property type="entry name" value="PLASMA MEMBRANE FUSION PROTEIN"/>
    <property type="match status" value="1"/>
</dbReference>
<dbReference type="Proteomes" id="UP000685013">
    <property type="component" value="Chromosome 12"/>
</dbReference>
<name>A0AAV6MS81_9ROSI</name>
<keyword evidence="3" id="KW-1185">Reference proteome</keyword>
<dbReference type="GO" id="GO:0009507">
    <property type="term" value="C:chloroplast"/>
    <property type="evidence" value="ECO:0007669"/>
    <property type="project" value="TreeGrafter"/>
</dbReference>
<accession>A0AAV6MS81</accession>